<keyword evidence="1" id="KW-0472">Membrane</keyword>
<proteinExistence type="predicted"/>
<evidence type="ECO:0008006" key="4">
    <source>
        <dbReference type="Google" id="ProtNLM"/>
    </source>
</evidence>
<keyword evidence="3" id="KW-1185">Reference proteome</keyword>
<protein>
    <recommendedName>
        <fullName evidence="4">Transmembrane protein</fullName>
    </recommendedName>
</protein>
<reference evidence="2" key="1">
    <citation type="submission" date="2022-11" db="EMBL/GenBank/DDBJ databases">
        <authorList>
            <person name="Petersen C."/>
        </authorList>
    </citation>
    <scope>NUCLEOTIDE SEQUENCE</scope>
    <source>
        <strain evidence="2">IBT 29864</strain>
    </source>
</reference>
<feature type="transmembrane region" description="Helical" evidence="1">
    <location>
        <begin position="152"/>
        <end position="172"/>
    </location>
</feature>
<name>A0A9W9V774_9EURO</name>
<accession>A0A9W9V774</accession>
<dbReference type="Proteomes" id="UP001147782">
    <property type="component" value="Unassembled WGS sequence"/>
</dbReference>
<dbReference type="GeneID" id="81439683"/>
<sequence length="185" mass="20486">MGSRELVSEHQLPRECTEHALVLSLFGCHSDEMRCIFCFKSSPACVICSAISRASTTPQQRRSLEHPWFILRLSFASVQVEGVLAQVARLAPQQPATQRTCTLINGSAAAPLPSPSLDCCCDVVLEKIAKLLAQAEETSPSDVRVCACVRTIFWSVALVAAALQIFGLYVWWTEQDEEDRHVHEE</sequence>
<evidence type="ECO:0000256" key="1">
    <source>
        <dbReference type="SAM" id="Phobius"/>
    </source>
</evidence>
<gene>
    <name evidence="2" type="ORF">N7496_007575</name>
</gene>
<reference evidence="2" key="2">
    <citation type="journal article" date="2023" name="IMA Fungus">
        <title>Comparative genomic study of the Penicillium genus elucidates a diverse pangenome and 15 lateral gene transfer events.</title>
        <authorList>
            <person name="Petersen C."/>
            <person name="Sorensen T."/>
            <person name="Nielsen M.R."/>
            <person name="Sondergaard T.E."/>
            <person name="Sorensen J.L."/>
            <person name="Fitzpatrick D.A."/>
            <person name="Frisvad J.C."/>
            <person name="Nielsen K.L."/>
        </authorList>
    </citation>
    <scope>NUCLEOTIDE SEQUENCE</scope>
    <source>
        <strain evidence="2">IBT 29864</strain>
    </source>
</reference>
<dbReference type="RefSeq" id="XP_056555917.1">
    <property type="nucleotide sequence ID" value="XM_056700504.1"/>
</dbReference>
<evidence type="ECO:0000313" key="3">
    <source>
        <dbReference type="Proteomes" id="UP001147782"/>
    </source>
</evidence>
<comment type="caution">
    <text evidence="2">The sequence shown here is derived from an EMBL/GenBank/DDBJ whole genome shotgun (WGS) entry which is preliminary data.</text>
</comment>
<evidence type="ECO:0000313" key="2">
    <source>
        <dbReference type="EMBL" id="KAJ5371483.1"/>
    </source>
</evidence>
<dbReference type="EMBL" id="JAPZBS010000005">
    <property type="protein sequence ID" value="KAJ5371483.1"/>
    <property type="molecule type" value="Genomic_DNA"/>
</dbReference>
<organism evidence="2 3">
    <name type="scientific">Penicillium cataractarum</name>
    <dbReference type="NCBI Taxonomy" id="2100454"/>
    <lineage>
        <taxon>Eukaryota</taxon>
        <taxon>Fungi</taxon>
        <taxon>Dikarya</taxon>
        <taxon>Ascomycota</taxon>
        <taxon>Pezizomycotina</taxon>
        <taxon>Eurotiomycetes</taxon>
        <taxon>Eurotiomycetidae</taxon>
        <taxon>Eurotiales</taxon>
        <taxon>Aspergillaceae</taxon>
        <taxon>Penicillium</taxon>
    </lineage>
</organism>
<keyword evidence="1" id="KW-1133">Transmembrane helix</keyword>
<keyword evidence="1" id="KW-0812">Transmembrane</keyword>
<dbReference type="AlphaFoldDB" id="A0A9W9V774"/>